<dbReference type="EMBL" id="QAPG01000041">
    <property type="protein sequence ID" value="TDZ35410.1"/>
    <property type="molecule type" value="Genomic_DNA"/>
</dbReference>
<gene>
    <name evidence="2" type="ORF">C8035_v009346</name>
</gene>
<comment type="caution">
    <text evidence="2">The sequence shown here is derived from an EMBL/GenBank/DDBJ whole genome shotgun (WGS) entry which is preliminary data.</text>
</comment>
<proteinExistence type="predicted"/>
<evidence type="ECO:0000256" key="1">
    <source>
        <dbReference type="SAM" id="MobiDB-lite"/>
    </source>
</evidence>
<evidence type="ECO:0000313" key="2">
    <source>
        <dbReference type="EMBL" id="TDZ35410.1"/>
    </source>
</evidence>
<evidence type="ECO:0000313" key="3">
    <source>
        <dbReference type="Proteomes" id="UP000295083"/>
    </source>
</evidence>
<protein>
    <submittedName>
        <fullName evidence="2">Uncharacterized protein</fullName>
    </submittedName>
</protein>
<feature type="region of interest" description="Disordered" evidence="1">
    <location>
        <begin position="38"/>
        <end position="70"/>
    </location>
</feature>
<dbReference type="AlphaFoldDB" id="A0A4R8QCR1"/>
<sequence length="70" mass="7928">MVVRQREGLLLSKDGYVSRAPWPMAELADSIIPDMTASEVDRARSMPDGSRTTADRADGQREERHRDTRL</sequence>
<name>A0A4R8QCR1_9PEZI</name>
<dbReference type="Proteomes" id="UP000295083">
    <property type="component" value="Unassembled WGS sequence"/>
</dbReference>
<organism evidence="2 3">
    <name type="scientific">Colletotrichum spinosum</name>
    <dbReference type="NCBI Taxonomy" id="1347390"/>
    <lineage>
        <taxon>Eukaryota</taxon>
        <taxon>Fungi</taxon>
        <taxon>Dikarya</taxon>
        <taxon>Ascomycota</taxon>
        <taxon>Pezizomycotina</taxon>
        <taxon>Sordariomycetes</taxon>
        <taxon>Hypocreomycetidae</taxon>
        <taxon>Glomerellales</taxon>
        <taxon>Glomerellaceae</taxon>
        <taxon>Colletotrichum</taxon>
        <taxon>Colletotrichum orbiculare species complex</taxon>
    </lineage>
</organism>
<reference evidence="2 3" key="1">
    <citation type="submission" date="2018-11" db="EMBL/GenBank/DDBJ databases">
        <title>Genome sequence and assembly of Colletotrichum spinosum.</title>
        <authorList>
            <person name="Gan P."/>
            <person name="Shirasu K."/>
        </authorList>
    </citation>
    <scope>NUCLEOTIDE SEQUENCE [LARGE SCALE GENOMIC DNA]</scope>
    <source>
        <strain evidence="2 3">CBS 515.97</strain>
    </source>
</reference>
<accession>A0A4R8QCR1</accession>
<feature type="compositionally biased region" description="Basic and acidic residues" evidence="1">
    <location>
        <begin position="53"/>
        <end position="70"/>
    </location>
</feature>
<keyword evidence="3" id="KW-1185">Reference proteome</keyword>